<sequence length="264" mass="29271">MDTEDVAEYSASPAEPQSAAHASGHNDRGTQSYPTRSNEALIRRDFIVLIEPRVLHAQSMVRSLRMTDKSCDFDTYLDFREWMALGDSENTSLILLSLPRAFGNKIGVEKLRSDVGQLQLHHPSISFAVLCDDETAKSVVDVMQTGAKGYLPTNLSLRLMIQILHLLMAGGTYIPSSSFLDGSPNSFEGSDHPIELRDAFGSHKQMMVARALRSGAPNKIIAYQLNMCESTVKVHVRNIMKKFNAKNRTEVALLAAKMFPVESQ</sequence>
<feature type="region of interest" description="Disordered" evidence="1">
    <location>
        <begin position="1"/>
        <end position="35"/>
    </location>
</feature>
<name>A0ABW4Z3A8_9HYPH</name>
<evidence type="ECO:0000313" key="4">
    <source>
        <dbReference type="Proteomes" id="UP001597299"/>
    </source>
</evidence>
<dbReference type="PANTHER" id="PTHR45566">
    <property type="entry name" value="HTH-TYPE TRANSCRIPTIONAL REGULATOR YHJB-RELATED"/>
    <property type="match status" value="1"/>
</dbReference>
<dbReference type="InterPro" id="IPR051015">
    <property type="entry name" value="EvgA-like"/>
</dbReference>
<keyword evidence="4" id="KW-1185">Reference proteome</keyword>
<dbReference type="RefSeq" id="WP_213356179.1">
    <property type="nucleotide sequence ID" value="NZ_JAHBGB010000044.1"/>
</dbReference>
<organism evidence="3 4">
    <name type="scientific">Ancylobacter oerskovii</name>
    <dbReference type="NCBI Taxonomy" id="459519"/>
    <lineage>
        <taxon>Bacteria</taxon>
        <taxon>Pseudomonadati</taxon>
        <taxon>Pseudomonadota</taxon>
        <taxon>Alphaproteobacteria</taxon>
        <taxon>Hyphomicrobiales</taxon>
        <taxon>Xanthobacteraceae</taxon>
        <taxon>Ancylobacter</taxon>
    </lineage>
</organism>
<dbReference type="SUPFAM" id="SSF46894">
    <property type="entry name" value="C-terminal effector domain of the bipartite response regulators"/>
    <property type="match status" value="1"/>
</dbReference>
<dbReference type="InterPro" id="IPR016032">
    <property type="entry name" value="Sig_transdc_resp-reg_C-effctor"/>
</dbReference>
<feature type="domain" description="HTH luxR-type" evidence="2">
    <location>
        <begin position="193"/>
        <end position="259"/>
    </location>
</feature>
<dbReference type="PROSITE" id="PS00622">
    <property type="entry name" value="HTH_LUXR_1"/>
    <property type="match status" value="1"/>
</dbReference>
<dbReference type="EMBL" id="JBHUHD010000001">
    <property type="protein sequence ID" value="MFD2142868.1"/>
    <property type="molecule type" value="Genomic_DNA"/>
</dbReference>
<dbReference type="Pfam" id="PF00196">
    <property type="entry name" value="GerE"/>
    <property type="match status" value="1"/>
</dbReference>
<accession>A0ABW4Z3A8</accession>
<dbReference type="SMART" id="SM00421">
    <property type="entry name" value="HTH_LUXR"/>
    <property type="match status" value="1"/>
</dbReference>
<evidence type="ECO:0000256" key="1">
    <source>
        <dbReference type="SAM" id="MobiDB-lite"/>
    </source>
</evidence>
<dbReference type="Proteomes" id="UP001597299">
    <property type="component" value="Unassembled WGS sequence"/>
</dbReference>
<protein>
    <submittedName>
        <fullName evidence="3">LuxR C-terminal-related transcriptional regulator</fullName>
    </submittedName>
</protein>
<dbReference type="PANTHER" id="PTHR45566:SF1">
    <property type="entry name" value="HTH-TYPE TRANSCRIPTIONAL REGULATOR YHJB-RELATED"/>
    <property type="match status" value="1"/>
</dbReference>
<gene>
    <name evidence="3" type="ORF">ACFSNC_20875</name>
</gene>
<evidence type="ECO:0000313" key="3">
    <source>
        <dbReference type="EMBL" id="MFD2142868.1"/>
    </source>
</evidence>
<reference evidence="4" key="1">
    <citation type="journal article" date="2019" name="Int. J. Syst. Evol. Microbiol.">
        <title>The Global Catalogue of Microorganisms (GCM) 10K type strain sequencing project: providing services to taxonomists for standard genome sequencing and annotation.</title>
        <authorList>
            <consortium name="The Broad Institute Genomics Platform"/>
            <consortium name="The Broad Institute Genome Sequencing Center for Infectious Disease"/>
            <person name="Wu L."/>
            <person name="Ma J."/>
        </authorList>
    </citation>
    <scope>NUCLEOTIDE SEQUENCE [LARGE SCALE GENOMIC DNA]</scope>
    <source>
        <strain evidence="4">CCM 7435</strain>
    </source>
</reference>
<proteinExistence type="predicted"/>
<comment type="caution">
    <text evidence="3">The sequence shown here is derived from an EMBL/GenBank/DDBJ whole genome shotgun (WGS) entry which is preliminary data.</text>
</comment>
<dbReference type="PROSITE" id="PS50043">
    <property type="entry name" value="HTH_LUXR_2"/>
    <property type="match status" value="1"/>
</dbReference>
<dbReference type="InterPro" id="IPR000792">
    <property type="entry name" value="Tscrpt_reg_LuxR_C"/>
</dbReference>
<evidence type="ECO:0000259" key="2">
    <source>
        <dbReference type="PROSITE" id="PS50043"/>
    </source>
</evidence>
<dbReference type="CDD" id="cd06170">
    <property type="entry name" value="LuxR_C_like"/>
    <property type="match status" value="1"/>
</dbReference>
<dbReference type="Gene3D" id="3.40.50.2300">
    <property type="match status" value="1"/>
</dbReference>